<keyword evidence="5 7" id="KW-1133">Transmembrane helix</keyword>
<organism evidence="9 10">
    <name type="scientific">Xaviernesmea oryzae</name>
    <dbReference type="NCBI Taxonomy" id="464029"/>
    <lineage>
        <taxon>Bacteria</taxon>
        <taxon>Pseudomonadati</taxon>
        <taxon>Pseudomonadota</taxon>
        <taxon>Alphaproteobacteria</taxon>
        <taxon>Hyphomicrobiales</taxon>
        <taxon>Rhizobiaceae</taxon>
        <taxon>Rhizobium/Agrobacterium group</taxon>
        <taxon>Xaviernesmea</taxon>
    </lineage>
</organism>
<dbReference type="PROSITE" id="PS50928">
    <property type="entry name" value="ABC_TM1"/>
    <property type="match status" value="1"/>
</dbReference>
<evidence type="ECO:0000256" key="3">
    <source>
        <dbReference type="ARBA" id="ARBA00022475"/>
    </source>
</evidence>
<feature type="transmembrane region" description="Helical" evidence="7">
    <location>
        <begin position="252"/>
        <end position="274"/>
    </location>
</feature>
<dbReference type="EMBL" id="FXAF01000003">
    <property type="protein sequence ID" value="SMF21041.1"/>
    <property type="molecule type" value="Genomic_DNA"/>
</dbReference>
<dbReference type="AlphaFoldDB" id="A0A1X7DTD8"/>
<evidence type="ECO:0000313" key="9">
    <source>
        <dbReference type="EMBL" id="SMF21041.1"/>
    </source>
</evidence>
<comment type="subcellular location">
    <subcellularLocation>
        <location evidence="1 7">Cell membrane</location>
        <topology evidence="1 7">Multi-pass membrane protein</topology>
    </subcellularLocation>
</comment>
<dbReference type="InterPro" id="IPR035906">
    <property type="entry name" value="MetI-like_sf"/>
</dbReference>
<evidence type="ECO:0000256" key="5">
    <source>
        <dbReference type="ARBA" id="ARBA00022989"/>
    </source>
</evidence>
<dbReference type="GO" id="GO:0055085">
    <property type="term" value="P:transmembrane transport"/>
    <property type="evidence" value="ECO:0007669"/>
    <property type="project" value="InterPro"/>
</dbReference>
<name>A0A1X7DTD8_9HYPH</name>
<dbReference type="PANTHER" id="PTHR43386:SF25">
    <property type="entry name" value="PEPTIDE ABC TRANSPORTER PERMEASE PROTEIN"/>
    <property type="match status" value="1"/>
</dbReference>
<gene>
    <name evidence="9" type="ORF">SAMN02982989_5815</name>
</gene>
<feature type="transmembrane region" description="Helical" evidence="7">
    <location>
        <begin position="207"/>
        <end position="231"/>
    </location>
</feature>
<dbReference type="CDD" id="cd06261">
    <property type="entry name" value="TM_PBP2"/>
    <property type="match status" value="1"/>
</dbReference>
<dbReference type="InterPro" id="IPR000515">
    <property type="entry name" value="MetI-like"/>
</dbReference>
<keyword evidence="4 7" id="KW-0812">Transmembrane</keyword>
<feature type="transmembrane region" description="Helical" evidence="7">
    <location>
        <begin position="133"/>
        <end position="158"/>
    </location>
</feature>
<evidence type="ECO:0000256" key="1">
    <source>
        <dbReference type="ARBA" id="ARBA00004651"/>
    </source>
</evidence>
<feature type="transmembrane region" description="Helical" evidence="7">
    <location>
        <begin position="18"/>
        <end position="40"/>
    </location>
</feature>
<feature type="transmembrane region" description="Helical" evidence="7">
    <location>
        <begin position="89"/>
        <end position="113"/>
    </location>
</feature>
<evidence type="ECO:0000256" key="7">
    <source>
        <dbReference type="RuleBase" id="RU363032"/>
    </source>
</evidence>
<dbReference type="Proteomes" id="UP000192903">
    <property type="component" value="Unassembled WGS sequence"/>
</dbReference>
<protein>
    <submittedName>
        <fullName evidence="9">Peptide/nickel transport system permease protein</fullName>
    </submittedName>
</protein>
<dbReference type="STRING" id="464029.SAMN02982989_5815"/>
<dbReference type="RefSeq" id="WP_085421178.1">
    <property type="nucleotide sequence ID" value="NZ_FXAF01000003.1"/>
</dbReference>
<evidence type="ECO:0000256" key="2">
    <source>
        <dbReference type="ARBA" id="ARBA00022448"/>
    </source>
</evidence>
<evidence type="ECO:0000256" key="6">
    <source>
        <dbReference type="ARBA" id="ARBA00023136"/>
    </source>
</evidence>
<keyword evidence="3" id="KW-1003">Cell membrane</keyword>
<evidence type="ECO:0000256" key="4">
    <source>
        <dbReference type="ARBA" id="ARBA00022692"/>
    </source>
</evidence>
<dbReference type="Gene3D" id="1.10.3720.10">
    <property type="entry name" value="MetI-like"/>
    <property type="match status" value="1"/>
</dbReference>
<dbReference type="SUPFAM" id="SSF161098">
    <property type="entry name" value="MetI-like"/>
    <property type="match status" value="1"/>
</dbReference>
<dbReference type="Pfam" id="PF00528">
    <property type="entry name" value="BPD_transp_1"/>
    <property type="match status" value="1"/>
</dbReference>
<keyword evidence="6 7" id="KW-0472">Membrane</keyword>
<reference evidence="10" key="1">
    <citation type="submission" date="2017-04" db="EMBL/GenBank/DDBJ databases">
        <authorList>
            <person name="Varghese N."/>
            <person name="Submissions S."/>
        </authorList>
    </citation>
    <scope>NUCLEOTIDE SEQUENCE [LARGE SCALE GENOMIC DNA]</scope>
    <source>
        <strain evidence="10">B4P</strain>
    </source>
</reference>
<comment type="similarity">
    <text evidence="7">Belongs to the binding-protein-dependent transport system permease family.</text>
</comment>
<accession>A0A1X7DTD8</accession>
<keyword evidence="10" id="KW-1185">Reference proteome</keyword>
<sequence>MSAIVSEKPARRFPGMPIAAQISILWLALCLSLVIVVPFLPGVSNTQVNLLARLKPPVGFGGTWAHFLGTDDLGRDIFLRLVSSLRTSLALALGATIISAIIGTTIGILAAHFRGWVDQLIVAAVDTQASVPFIIVSLTLTAFFGNNIFLFIFILGLFGWERFARLSRAMTLASRGRGYVLAMTTLGFPWSRIYLRHVLPNIASTLLVTATINFPEVILLETSLSFLGLGIQPPMSSLGNMLGFGRSYLLTGWWIAVVPGVTIFLCTLAVSILGDWARNVVGKA</sequence>
<proteinExistence type="inferred from homology"/>
<feature type="domain" description="ABC transmembrane type-1" evidence="8">
    <location>
        <begin position="85"/>
        <end position="274"/>
    </location>
</feature>
<dbReference type="PANTHER" id="PTHR43386">
    <property type="entry name" value="OLIGOPEPTIDE TRANSPORT SYSTEM PERMEASE PROTEIN APPC"/>
    <property type="match status" value="1"/>
</dbReference>
<dbReference type="InterPro" id="IPR050366">
    <property type="entry name" value="BP-dependent_transpt_permease"/>
</dbReference>
<keyword evidence="2 7" id="KW-0813">Transport</keyword>
<evidence type="ECO:0000259" key="8">
    <source>
        <dbReference type="PROSITE" id="PS50928"/>
    </source>
</evidence>
<dbReference type="GO" id="GO:0005886">
    <property type="term" value="C:plasma membrane"/>
    <property type="evidence" value="ECO:0007669"/>
    <property type="project" value="UniProtKB-SubCell"/>
</dbReference>
<evidence type="ECO:0000313" key="10">
    <source>
        <dbReference type="Proteomes" id="UP000192903"/>
    </source>
</evidence>
<dbReference type="OrthoDB" id="9766870at2"/>